<reference evidence="1 2" key="1">
    <citation type="submission" date="2017-07" db="EMBL/GenBank/DDBJ databases">
        <title>Leptospira spp. isolated from tropical soils.</title>
        <authorList>
            <person name="Thibeaux R."/>
            <person name="Iraola G."/>
            <person name="Ferres I."/>
            <person name="Bierque E."/>
            <person name="Girault D."/>
            <person name="Soupe-Gilbert M.-E."/>
            <person name="Picardeau M."/>
            <person name="Goarant C."/>
        </authorList>
    </citation>
    <scope>NUCLEOTIDE SEQUENCE [LARGE SCALE GENOMIC DNA]</scope>
    <source>
        <strain evidence="1 2">FH4-C-A2</strain>
    </source>
</reference>
<evidence type="ECO:0008006" key="3">
    <source>
        <dbReference type="Google" id="ProtNLM"/>
    </source>
</evidence>
<dbReference type="AlphaFoldDB" id="A0A2M9YAD2"/>
<evidence type="ECO:0000313" key="2">
    <source>
        <dbReference type="Proteomes" id="UP000231926"/>
    </source>
</evidence>
<keyword evidence="2" id="KW-1185">Reference proteome</keyword>
<accession>A0A2M9YAD2</accession>
<dbReference type="PROSITE" id="PS51257">
    <property type="entry name" value="PROKAR_LIPOPROTEIN"/>
    <property type="match status" value="1"/>
</dbReference>
<dbReference type="OrthoDB" id="324732at2"/>
<name>A0A2M9YAD2_9LEPT</name>
<comment type="caution">
    <text evidence="1">The sequence shown here is derived from an EMBL/GenBank/DDBJ whole genome shotgun (WGS) entry which is preliminary data.</text>
</comment>
<proteinExistence type="predicted"/>
<gene>
    <name evidence="1" type="ORF">CH362_14305</name>
</gene>
<dbReference type="RefSeq" id="WP_100711011.1">
    <property type="nucleotide sequence ID" value="NZ_NPDR01000006.1"/>
</dbReference>
<sequence length="200" mass="22356">MNSFSKYSIILFLSVFSFLISCSGAEKKNPEIQLPSSGEQRSEMPVLVQFEDDLEYDVKTLMATFATGVEGKDRRLDREYAKFPILVGTGARSKELELEGTVTRRVSWSRSERKEVLISIEGNKLTHNCGLGITDKTLALSDSGKKPFRSVRLFFQSTGVRDTPRTGFAWVVGLGTYLLYPLIYTGFVVEKMDCGLVIEG</sequence>
<protein>
    <recommendedName>
        <fullName evidence="3">Lipoprotein</fullName>
    </recommendedName>
</protein>
<organism evidence="1 2">
    <name type="scientific">Leptospira saintgironsiae</name>
    <dbReference type="NCBI Taxonomy" id="2023183"/>
    <lineage>
        <taxon>Bacteria</taxon>
        <taxon>Pseudomonadati</taxon>
        <taxon>Spirochaetota</taxon>
        <taxon>Spirochaetia</taxon>
        <taxon>Leptospirales</taxon>
        <taxon>Leptospiraceae</taxon>
        <taxon>Leptospira</taxon>
    </lineage>
</organism>
<dbReference type="Proteomes" id="UP000231926">
    <property type="component" value="Unassembled WGS sequence"/>
</dbReference>
<dbReference type="EMBL" id="NPDR01000006">
    <property type="protein sequence ID" value="PJZ48383.1"/>
    <property type="molecule type" value="Genomic_DNA"/>
</dbReference>
<evidence type="ECO:0000313" key="1">
    <source>
        <dbReference type="EMBL" id="PJZ48383.1"/>
    </source>
</evidence>